<organism evidence="1 2">
    <name type="scientific">Streblomastix strix</name>
    <dbReference type="NCBI Taxonomy" id="222440"/>
    <lineage>
        <taxon>Eukaryota</taxon>
        <taxon>Metamonada</taxon>
        <taxon>Preaxostyla</taxon>
        <taxon>Oxymonadida</taxon>
        <taxon>Streblomastigidae</taxon>
        <taxon>Streblomastix</taxon>
    </lineage>
</organism>
<dbReference type="AlphaFoldDB" id="A0A5J4X3I5"/>
<gene>
    <name evidence="1" type="ORF">EZS28_003160</name>
</gene>
<comment type="caution">
    <text evidence="1">The sequence shown here is derived from an EMBL/GenBank/DDBJ whole genome shotgun (WGS) entry which is preliminary data.</text>
</comment>
<proteinExistence type="predicted"/>
<reference evidence="1 2" key="1">
    <citation type="submission" date="2019-03" db="EMBL/GenBank/DDBJ databases">
        <title>Single cell metagenomics reveals metabolic interactions within the superorganism composed of flagellate Streblomastix strix and complex community of Bacteroidetes bacteria on its surface.</title>
        <authorList>
            <person name="Treitli S.C."/>
            <person name="Kolisko M."/>
            <person name="Husnik F."/>
            <person name="Keeling P."/>
            <person name="Hampl V."/>
        </authorList>
    </citation>
    <scope>NUCLEOTIDE SEQUENCE [LARGE SCALE GENOMIC DNA]</scope>
    <source>
        <strain evidence="1">ST1C</strain>
    </source>
</reference>
<dbReference type="Proteomes" id="UP000324800">
    <property type="component" value="Unassembled WGS sequence"/>
</dbReference>
<sequence length="108" mass="12127">MATQTTLTLEDVDIPAPINWRTAGRQARGTLFRGSVEIPRTTPSIPTKYITLFNPKRPKFGFMNSVPRFKEEIKGKIPDPGAYYKAVDYNKQSDSFSKRGFGNLASRA</sequence>
<dbReference type="EMBL" id="SNRW01000410">
    <property type="protein sequence ID" value="KAA6401316.1"/>
    <property type="molecule type" value="Genomic_DNA"/>
</dbReference>
<dbReference type="OrthoDB" id="186871at2759"/>
<accession>A0A5J4X3I5</accession>
<evidence type="ECO:0000313" key="2">
    <source>
        <dbReference type="Proteomes" id="UP000324800"/>
    </source>
</evidence>
<protein>
    <submittedName>
        <fullName evidence="1">Uncharacterized protein</fullName>
    </submittedName>
</protein>
<evidence type="ECO:0000313" key="1">
    <source>
        <dbReference type="EMBL" id="KAA6401316.1"/>
    </source>
</evidence>
<name>A0A5J4X3I5_9EUKA</name>